<dbReference type="EMBL" id="MLFT02000004">
    <property type="protein sequence ID" value="PHT50309.1"/>
    <property type="molecule type" value="Genomic_DNA"/>
</dbReference>
<evidence type="ECO:0000313" key="2">
    <source>
        <dbReference type="EMBL" id="PHT50309.1"/>
    </source>
</evidence>
<dbReference type="Proteomes" id="UP000224567">
    <property type="component" value="Unassembled WGS sequence"/>
</dbReference>
<feature type="region of interest" description="Disordered" evidence="1">
    <location>
        <begin position="116"/>
        <end position="147"/>
    </location>
</feature>
<reference evidence="3" key="2">
    <citation type="journal article" date="2017" name="J. Anim. Genet.">
        <title>Multiple reference genome sequences of hot pepper reveal the massive evolution of plant disease resistance genes by retroduplication.</title>
        <authorList>
            <person name="Kim S."/>
            <person name="Park J."/>
            <person name="Yeom S.-I."/>
            <person name="Kim Y.-M."/>
            <person name="Seo E."/>
            <person name="Kim K.-T."/>
            <person name="Kim M.-S."/>
            <person name="Lee J.M."/>
            <person name="Cheong K."/>
            <person name="Shin H.-S."/>
            <person name="Kim S.-B."/>
            <person name="Han K."/>
            <person name="Lee J."/>
            <person name="Park M."/>
            <person name="Lee H.-A."/>
            <person name="Lee H.-Y."/>
            <person name="Lee Y."/>
            <person name="Oh S."/>
            <person name="Lee J.H."/>
            <person name="Choi E."/>
            <person name="Choi E."/>
            <person name="Lee S.E."/>
            <person name="Jeon J."/>
            <person name="Kim H."/>
            <person name="Choi G."/>
            <person name="Song H."/>
            <person name="Lee J."/>
            <person name="Lee S.-C."/>
            <person name="Kwon J.-K."/>
            <person name="Lee H.-Y."/>
            <person name="Koo N."/>
            <person name="Hong Y."/>
            <person name="Kim R.W."/>
            <person name="Kang W.-H."/>
            <person name="Huh J.H."/>
            <person name="Kang B.-C."/>
            <person name="Yang T.-J."/>
            <person name="Lee Y.-H."/>
            <person name="Bennetzen J.L."/>
            <person name="Choi D."/>
        </authorList>
    </citation>
    <scope>NUCLEOTIDE SEQUENCE [LARGE SCALE GENOMIC DNA]</scope>
    <source>
        <strain evidence="3">cv. PBC81</strain>
    </source>
</reference>
<accession>A0A2G2WYQ4</accession>
<organism evidence="2 3">
    <name type="scientific">Capsicum baccatum</name>
    <name type="common">Peruvian pepper</name>
    <dbReference type="NCBI Taxonomy" id="33114"/>
    <lineage>
        <taxon>Eukaryota</taxon>
        <taxon>Viridiplantae</taxon>
        <taxon>Streptophyta</taxon>
        <taxon>Embryophyta</taxon>
        <taxon>Tracheophyta</taxon>
        <taxon>Spermatophyta</taxon>
        <taxon>Magnoliopsida</taxon>
        <taxon>eudicotyledons</taxon>
        <taxon>Gunneridae</taxon>
        <taxon>Pentapetalae</taxon>
        <taxon>asterids</taxon>
        <taxon>lamiids</taxon>
        <taxon>Solanales</taxon>
        <taxon>Solanaceae</taxon>
        <taxon>Solanoideae</taxon>
        <taxon>Capsiceae</taxon>
        <taxon>Capsicum</taxon>
    </lineage>
</organism>
<keyword evidence="3" id="KW-1185">Reference proteome</keyword>
<dbReference type="OrthoDB" id="1306327at2759"/>
<protein>
    <submittedName>
        <fullName evidence="2">Uncharacterized protein</fullName>
    </submittedName>
</protein>
<reference evidence="2 3" key="1">
    <citation type="journal article" date="2017" name="Genome Biol.">
        <title>New reference genome sequences of hot pepper reveal the massive evolution of plant disease-resistance genes by retroduplication.</title>
        <authorList>
            <person name="Kim S."/>
            <person name="Park J."/>
            <person name="Yeom S.I."/>
            <person name="Kim Y.M."/>
            <person name="Seo E."/>
            <person name="Kim K.T."/>
            <person name="Kim M.S."/>
            <person name="Lee J.M."/>
            <person name="Cheong K."/>
            <person name="Shin H.S."/>
            <person name="Kim S.B."/>
            <person name="Han K."/>
            <person name="Lee J."/>
            <person name="Park M."/>
            <person name="Lee H.A."/>
            <person name="Lee H.Y."/>
            <person name="Lee Y."/>
            <person name="Oh S."/>
            <person name="Lee J.H."/>
            <person name="Choi E."/>
            <person name="Choi E."/>
            <person name="Lee S.E."/>
            <person name="Jeon J."/>
            <person name="Kim H."/>
            <person name="Choi G."/>
            <person name="Song H."/>
            <person name="Lee J."/>
            <person name="Lee S.C."/>
            <person name="Kwon J.K."/>
            <person name="Lee H.Y."/>
            <person name="Koo N."/>
            <person name="Hong Y."/>
            <person name="Kim R.W."/>
            <person name="Kang W.H."/>
            <person name="Huh J.H."/>
            <person name="Kang B.C."/>
            <person name="Yang T.J."/>
            <person name="Lee Y.H."/>
            <person name="Bennetzen J.L."/>
            <person name="Choi D."/>
        </authorList>
    </citation>
    <scope>NUCLEOTIDE SEQUENCE [LARGE SCALE GENOMIC DNA]</scope>
    <source>
        <strain evidence="3">cv. PBC81</strain>
    </source>
</reference>
<evidence type="ECO:0000256" key="1">
    <source>
        <dbReference type="SAM" id="MobiDB-lite"/>
    </source>
</evidence>
<sequence length="179" mass="19990">MCAIIEIGSYSHAPKKLDLDLTNQPSQTAKTSSEKPPMLESEELPSHLSYMFLGYGNTLPKSVADDLSEQHIEALISALKRYKRAIGWSIDDIIGIPPGICMHKSHLEEDCMPTSRMAQKGRQGKEKAPTTQKGKKRGRKEQAKSSVLQIPRHTLGIKWGTYEELLRMTTLMMIPTQGV</sequence>
<evidence type="ECO:0000313" key="3">
    <source>
        <dbReference type="Proteomes" id="UP000224567"/>
    </source>
</evidence>
<gene>
    <name evidence="2" type="ORF">CQW23_10056</name>
</gene>
<proteinExistence type="predicted"/>
<dbReference type="AlphaFoldDB" id="A0A2G2WYQ4"/>
<comment type="caution">
    <text evidence="2">The sequence shown here is derived from an EMBL/GenBank/DDBJ whole genome shotgun (WGS) entry which is preliminary data.</text>
</comment>
<name>A0A2G2WYQ4_CAPBA</name>